<dbReference type="Proteomes" id="UP001489004">
    <property type="component" value="Unassembled WGS sequence"/>
</dbReference>
<dbReference type="PROSITE" id="PS00674">
    <property type="entry name" value="AAA"/>
    <property type="match status" value="1"/>
</dbReference>
<keyword evidence="6" id="KW-0067">ATP-binding</keyword>
<dbReference type="GO" id="GO:0005829">
    <property type="term" value="C:cytosol"/>
    <property type="evidence" value="ECO:0007669"/>
    <property type="project" value="TreeGrafter"/>
</dbReference>
<dbReference type="GO" id="GO:0005524">
    <property type="term" value="F:ATP binding"/>
    <property type="evidence" value="ECO:0007669"/>
    <property type="project" value="UniProtKB-KW"/>
</dbReference>
<dbReference type="GO" id="GO:0016887">
    <property type="term" value="F:ATP hydrolysis activity"/>
    <property type="evidence" value="ECO:0007669"/>
    <property type="project" value="InterPro"/>
</dbReference>
<protein>
    <recommendedName>
        <fullName evidence="8">Peroxisomal ATPase PEX6</fullName>
    </recommendedName>
    <alternativeName>
        <fullName evidence="9">Peroxin-6</fullName>
    </alternativeName>
</protein>
<dbReference type="Gene3D" id="3.40.50.300">
    <property type="entry name" value="P-loop containing nucleotide triphosphate hydrolases"/>
    <property type="match status" value="2"/>
</dbReference>
<evidence type="ECO:0000256" key="6">
    <source>
        <dbReference type="ARBA" id="ARBA00022840"/>
    </source>
</evidence>
<name>A0AAW1Q169_9CHLO</name>
<dbReference type="InterPro" id="IPR047533">
    <property type="entry name" value="RecA-like_PEX6_r2"/>
</dbReference>
<evidence type="ECO:0000256" key="2">
    <source>
        <dbReference type="ARBA" id="ARBA00006914"/>
    </source>
</evidence>
<feature type="region of interest" description="Disordered" evidence="11">
    <location>
        <begin position="510"/>
        <end position="575"/>
    </location>
</feature>
<dbReference type="SUPFAM" id="SSF52540">
    <property type="entry name" value="P-loop containing nucleoside triphosphate hydrolases"/>
    <property type="match status" value="2"/>
</dbReference>
<keyword evidence="5" id="KW-0378">Hydrolase</keyword>
<gene>
    <name evidence="13" type="ORF">WJX72_009974</name>
</gene>
<dbReference type="InterPro" id="IPR003960">
    <property type="entry name" value="ATPase_AAA_CS"/>
</dbReference>
<dbReference type="InterPro" id="IPR003959">
    <property type="entry name" value="ATPase_AAA_core"/>
</dbReference>
<keyword evidence="3" id="KW-0962">Peroxisome biogenesis</keyword>
<accession>A0AAW1Q169</accession>
<dbReference type="AlphaFoldDB" id="A0AAW1Q169"/>
<dbReference type="Pfam" id="PF00004">
    <property type="entry name" value="AAA"/>
    <property type="match status" value="2"/>
</dbReference>
<dbReference type="EMBL" id="JALJOR010000007">
    <property type="protein sequence ID" value="KAK9814693.1"/>
    <property type="molecule type" value="Genomic_DNA"/>
</dbReference>
<evidence type="ECO:0000256" key="7">
    <source>
        <dbReference type="ARBA" id="ARBA00023136"/>
    </source>
</evidence>
<feature type="compositionally biased region" description="Polar residues" evidence="11">
    <location>
        <begin position="888"/>
        <end position="899"/>
    </location>
</feature>
<dbReference type="Gene3D" id="1.10.8.60">
    <property type="match status" value="2"/>
</dbReference>
<dbReference type="CDD" id="cd19527">
    <property type="entry name" value="RecA-like_PEX6_r2"/>
    <property type="match status" value="1"/>
</dbReference>
<comment type="catalytic activity">
    <reaction evidence="10">
        <text>ATP + H2O = ADP + phosphate + H(+)</text>
        <dbReference type="Rhea" id="RHEA:13065"/>
        <dbReference type="ChEBI" id="CHEBI:15377"/>
        <dbReference type="ChEBI" id="CHEBI:15378"/>
        <dbReference type="ChEBI" id="CHEBI:30616"/>
        <dbReference type="ChEBI" id="CHEBI:43474"/>
        <dbReference type="ChEBI" id="CHEBI:456216"/>
    </reaction>
    <physiologicalReaction direction="left-to-right" evidence="10">
        <dbReference type="Rhea" id="RHEA:13066"/>
    </physiologicalReaction>
</comment>
<dbReference type="FunFam" id="3.40.50.300:FF:000109">
    <property type="entry name" value="Peroxisomal biogenesis factor 6"/>
    <property type="match status" value="1"/>
</dbReference>
<keyword evidence="7" id="KW-0472">Membrane</keyword>
<dbReference type="PANTHER" id="PTHR23077:SF9">
    <property type="entry name" value="PEROXISOMAL ATPASE PEX6"/>
    <property type="match status" value="1"/>
</dbReference>
<evidence type="ECO:0000256" key="5">
    <source>
        <dbReference type="ARBA" id="ARBA00022801"/>
    </source>
</evidence>
<comment type="subcellular location">
    <subcellularLocation>
        <location evidence="1">Membrane</location>
    </subcellularLocation>
</comment>
<proteinExistence type="inferred from homology"/>
<feature type="domain" description="AAA+ ATPase" evidence="12">
    <location>
        <begin position="639"/>
        <end position="782"/>
    </location>
</feature>
<evidence type="ECO:0000256" key="3">
    <source>
        <dbReference type="ARBA" id="ARBA00022593"/>
    </source>
</evidence>
<dbReference type="InterPro" id="IPR003593">
    <property type="entry name" value="AAA+_ATPase"/>
</dbReference>
<evidence type="ECO:0000256" key="1">
    <source>
        <dbReference type="ARBA" id="ARBA00004370"/>
    </source>
</evidence>
<dbReference type="InterPro" id="IPR050168">
    <property type="entry name" value="AAA_ATPase_domain"/>
</dbReference>
<comment type="caution">
    <text evidence="13">The sequence shown here is derived from an EMBL/GenBank/DDBJ whole genome shotgun (WGS) entry which is preliminary data.</text>
</comment>
<evidence type="ECO:0000313" key="13">
    <source>
        <dbReference type="EMBL" id="KAK9814693.1"/>
    </source>
</evidence>
<keyword evidence="14" id="KW-1185">Reference proteome</keyword>
<dbReference type="PANTHER" id="PTHR23077">
    <property type="entry name" value="AAA-FAMILY ATPASE"/>
    <property type="match status" value="1"/>
</dbReference>
<keyword evidence="4" id="KW-0547">Nucleotide-binding</keyword>
<dbReference type="GO" id="GO:0016558">
    <property type="term" value="P:protein import into peroxisome matrix"/>
    <property type="evidence" value="ECO:0007669"/>
    <property type="project" value="TreeGrafter"/>
</dbReference>
<feature type="region of interest" description="Disordered" evidence="11">
    <location>
        <begin position="327"/>
        <end position="351"/>
    </location>
</feature>
<feature type="compositionally biased region" description="Polar residues" evidence="11">
    <location>
        <begin position="528"/>
        <end position="565"/>
    </location>
</feature>
<feature type="region of interest" description="Disordered" evidence="11">
    <location>
        <begin position="845"/>
        <end position="909"/>
    </location>
</feature>
<evidence type="ECO:0000256" key="9">
    <source>
        <dbReference type="ARBA" id="ARBA00034920"/>
    </source>
</evidence>
<evidence type="ECO:0000256" key="10">
    <source>
        <dbReference type="ARBA" id="ARBA00048778"/>
    </source>
</evidence>
<dbReference type="GO" id="GO:0005778">
    <property type="term" value="C:peroxisomal membrane"/>
    <property type="evidence" value="ECO:0007669"/>
    <property type="project" value="TreeGrafter"/>
</dbReference>
<evidence type="ECO:0000259" key="12">
    <source>
        <dbReference type="SMART" id="SM00382"/>
    </source>
</evidence>
<dbReference type="InterPro" id="IPR027417">
    <property type="entry name" value="P-loop_NTPase"/>
</dbReference>
<comment type="similarity">
    <text evidence="2">Belongs to the AAA ATPase family.</text>
</comment>
<sequence length="944" mass="99015">MAGSWAGGEQVLVRPFRSAAAVGTDCKTAHLWQPGRRGADIPVAKRLCLARVCVPEASLLHSRFGSASASVAQSMLPRSMAGNQGRADALRDQPAAAEAAMLERPAGSHLNAVSVLREYFQTSTRCLSEGDVLAVPWTDSSGQSSLLHSLYVHPGAAHEPQPLTYYRVMRLEPAGYGSLAVDFKSTAVVLEGTCQAARPVAEVVAPLMHEGSVAYNLRTALLLHAPRGAGKATAVGAAAAALGAHVVPFSCHELCGASEAKTGLALRTAFEAAGRFSPAIIVLRHFSALLDPSQSQNPRSRDAAAKRLAGTLEDCLAKAMLTEEPVSSGTASLEAASQAPPQAGPMDQRHAGSMQSTRALVILVACAESAADLPAQLRRLFTHEVALEAPTKEQRLQLIRGLLSPAAAAQLGDAAIEEAATQTAGLLPRDMRAIVADACAAAAVGPLNLRQTLLLHSQCPGRSQDSLATCGAASPDFFATPAASGQFDTLSRSNYMPDSASTPSLIGVGDSDGMNGAAPTPGLFDPVTTPSRADGSLSTSYHSASTAQHSGMTQRTPGTQLQHSMPATPAPPAVTLAPSHLQSALENVKKRTATVIGAPKVPNVRWEDVGGLENVKQAILDTVELPLKHPSLFAAGLRQRSGVLLYGPPGTGKTLIAKAVATECSINFLSVKGPELINMYIGESERQVREIFARARRARPCVLFFDELDSLAPARGAGADSGGVMDRVVSQLLAEIDGVQASGGSGGQDLFIIGATNRPDLLDSALLRPGRLDTLLYVGVAEDVGSKLRVLQALTRKFRLEEDVDLEALACECPLTFTGADMYALCSDAWMNSLRRTIAAADEHVDSQENGRGGPSLSAQSLAKEPNGFTEGPPGRSSASGKPLEASGAQSSCQGQDQEQANESEDEVVVGQGDFWEALKQLSPSLSREELARYQKLRQQYEAC</sequence>
<feature type="domain" description="AAA+ ATPase" evidence="12">
    <location>
        <begin position="217"/>
        <end position="391"/>
    </location>
</feature>
<evidence type="ECO:0000256" key="11">
    <source>
        <dbReference type="SAM" id="MobiDB-lite"/>
    </source>
</evidence>
<organism evidence="13 14">
    <name type="scientific">[Myrmecia] bisecta</name>
    <dbReference type="NCBI Taxonomy" id="41462"/>
    <lineage>
        <taxon>Eukaryota</taxon>
        <taxon>Viridiplantae</taxon>
        <taxon>Chlorophyta</taxon>
        <taxon>core chlorophytes</taxon>
        <taxon>Trebouxiophyceae</taxon>
        <taxon>Trebouxiales</taxon>
        <taxon>Trebouxiaceae</taxon>
        <taxon>Myrmecia</taxon>
    </lineage>
</organism>
<dbReference type="SMART" id="SM00382">
    <property type="entry name" value="AAA"/>
    <property type="match status" value="2"/>
</dbReference>
<evidence type="ECO:0000256" key="8">
    <source>
        <dbReference type="ARBA" id="ARBA00034811"/>
    </source>
</evidence>
<evidence type="ECO:0000256" key="4">
    <source>
        <dbReference type="ARBA" id="ARBA00022741"/>
    </source>
</evidence>
<evidence type="ECO:0000313" key="14">
    <source>
        <dbReference type="Proteomes" id="UP001489004"/>
    </source>
</evidence>
<reference evidence="13 14" key="1">
    <citation type="journal article" date="2024" name="Nat. Commun.">
        <title>Phylogenomics reveals the evolutionary origins of lichenization in chlorophyte algae.</title>
        <authorList>
            <person name="Puginier C."/>
            <person name="Libourel C."/>
            <person name="Otte J."/>
            <person name="Skaloud P."/>
            <person name="Haon M."/>
            <person name="Grisel S."/>
            <person name="Petersen M."/>
            <person name="Berrin J.G."/>
            <person name="Delaux P.M."/>
            <person name="Dal Grande F."/>
            <person name="Keller J."/>
        </authorList>
    </citation>
    <scope>NUCLEOTIDE SEQUENCE [LARGE SCALE GENOMIC DNA]</scope>
    <source>
        <strain evidence="13 14">SAG 2043</strain>
    </source>
</reference>